<evidence type="ECO:0000313" key="4">
    <source>
        <dbReference type="EMBL" id="SJK83979.1"/>
    </source>
</evidence>
<dbReference type="Proteomes" id="UP000187822">
    <property type="component" value="Chromosome I"/>
</dbReference>
<evidence type="ECO:0000256" key="1">
    <source>
        <dbReference type="ARBA" id="ARBA00022649"/>
    </source>
</evidence>
<feature type="region of interest" description="Disordered" evidence="2">
    <location>
        <begin position="56"/>
        <end position="81"/>
    </location>
</feature>
<gene>
    <name evidence="4" type="ORF">CPM_0082</name>
    <name evidence="3" type="ORF">CSP5_0113</name>
</gene>
<protein>
    <submittedName>
        <fullName evidence="3">VapB antitoxin</fullName>
    </submittedName>
</protein>
<dbReference type="EMBL" id="LT671858">
    <property type="protein sequence ID" value="SIM31982.1"/>
    <property type="molecule type" value="Genomic_DNA"/>
</dbReference>
<reference evidence="4" key="2">
    <citation type="submission" date="2016-06" db="EMBL/GenBank/DDBJ databases">
        <authorList>
            <person name="Olsen C.W."/>
            <person name="Carey S."/>
            <person name="Hinshaw L."/>
            <person name="Karasin A.I."/>
        </authorList>
    </citation>
    <scope>NUCLEOTIDE SEQUENCE [LARGE SCALE GENOMIC DNA]</scope>
    <source>
        <strain evidence="4">PM4</strain>
    </source>
</reference>
<keyword evidence="5" id="KW-1185">Reference proteome</keyword>
<evidence type="ECO:0000313" key="6">
    <source>
        <dbReference type="Proteomes" id="UP000195607"/>
    </source>
</evidence>
<dbReference type="Pfam" id="PF02697">
    <property type="entry name" value="VAPB_antitox"/>
    <property type="match status" value="1"/>
</dbReference>
<evidence type="ECO:0000256" key="2">
    <source>
        <dbReference type="SAM" id="MobiDB-lite"/>
    </source>
</evidence>
<evidence type="ECO:0000313" key="3">
    <source>
        <dbReference type="EMBL" id="SIM31982.1"/>
    </source>
</evidence>
<sequence>MGSKNISISEDAYLRLSELKLKNESFTELIYRLTNKSNVLDLRGIMSEDEGKSIEKNIRESRKMSKERVDRITDELNRNVS</sequence>
<organism evidence="3 6">
    <name type="scientific">Cuniculiplasma divulgatum</name>
    <dbReference type="NCBI Taxonomy" id="1673428"/>
    <lineage>
        <taxon>Archaea</taxon>
        <taxon>Methanobacteriati</taxon>
        <taxon>Thermoplasmatota</taxon>
        <taxon>Thermoplasmata</taxon>
        <taxon>Thermoplasmatales</taxon>
        <taxon>Cuniculiplasmataceae</taxon>
        <taxon>Cuniculiplasma</taxon>
    </lineage>
</organism>
<dbReference type="KEGG" id="cdiv:CPM_0082"/>
<reference evidence="3 6" key="1">
    <citation type="submission" date="2016-04" db="EMBL/GenBank/DDBJ databases">
        <authorList>
            <person name="Evans L.H."/>
            <person name="Alamgir A."/>
            <person name="Owens N."/>
            <person name="Weber N.D."/>
            <person name="Virtaneva K."/>
            <person name="Barbian K."/>
            <person name="Babar A."/>
            <person name="Rosenke K."/>
        </authorList>
    </citation>
    <scope>NUCLEOTIDE SEQUENCE [LARGE SCALE GENOMIC DNA]</scope>
    <source>
        <strain evidence="3">S5</strain>
        <strain evidence="6">S5(T) (JCM 30642 \VKM B-2941)</strain>
    </source>
</reference>
<keyword evidence="1" id="KW-1277">Toxin-antitoxin system</keyword>
<name>A0A1N5S7G8_9ARCH</name>
<evidence type="ECO:0000313" key="5">
    <source>
        <dbReference type="Proteomes" id="UP000187822"/>
    </source>
</evidence>
<dbReference type="EMBL" id="LT719092">
    <property type="protein sequence ID" value="SJK83979.1"/>
    <property type="molecule type" value="Genomic_DNA"/>
</dbReference>
<dbReference type="Proteomes" id="UP000195607">
    <property type="component" value="Chromosome I"/>
</dbReference>
<reference evidence="5" key="3">
    <citation type="submission" date="2016-06" db="EMBL/GenBank/DDBJ databases">
        <authorList>
            <person name="Toshchakov V.S."/>
        </authorList>
    </citation>
    <scope>NUCLEOTIDE SEQUENCE [LARGE SCALE GENOMIC DNA]</scope>
    <source>
        <strain>PM4 (JCM 30641</strain>
        <strain evidence="5">\VKM B-2940)</strain>
    </source>
</reference>
<accession>A0A1N5S7G8</accession>
<proteinExistence type="predicted"/>
<dbReference type="AlphaFoldDB" id="A0A1N5S7G8"/>
<dbReference type="InterPro" id="IPR003847">
    <property type="entry name" value="Put_antitoxin"/>
</dbReference>